<keyword evidence="3" id="KW-1185">Reference proteome</keyword>
<keyword evidence="1" id="KW-0812">Transmembrane</keyword>
<evidence type="ECO:0000313" key="2">
    <source>
        <dbReference type="EMBL" id="CAP41270.1"/>
    </source>
</evidence>
<proteinExistence type="predicted"/>
<organism evidence="2 3">
    <name type="scientific">Bordetella petrii (strain ATCC BAA-461 / DSM 12804 / CCUG 43448 / CIP 107267 / Se-1111R)</name>
    <dbReference type="NCBI Taxonomy" id="340100"/>
    <lineage>
        <taxon>Bacteria</taxon>
        <taxon>Pseudomonadati</taxon>
        <taxon>Pseudomonadota</taxon>
        <taxon>Betaproteobacteria</taxon>
        <taxon>Burkholderiales</taxon>
        <taxon>Alcaligenaceae</taxon>
        <taxon>Bordetella</taxon>
    </lineage>
</organism>
<feature type="transmembrane region" description="Helical" evidence="1">
    <location>
        <begin position="33"/>
        <end position="58"/>
    </location>
</feature>
<dbReference type="EMBL" id="AM902716">
    <property type="protein sequence ID" value="CAP41270.1"/>
    <property type="molecule type" value="Genomic_DNA"/>
</dbReference>
<dbReference type="KEGG" id="bpt:Bpet0938"/>
<keyword evidence="1" id="KW-0472">Membrane</keyword>
<gene>
    <name evidence="2" type="ordered locus">Bpet0938</name>
</gene>
<name>A9I8N9_BORPD</name>
<keyword evidence="1" id="KW-1133">Transmembrane helix</keyword>
<evidence type="ECO:0000313" key="3">
    <source>
        <dbReference type="Proteomes" id="UP000001225"/>
    </source>
</evidence>
<accession>A9I8N9</accession>
<dbReference type="AlphaFoldDB" id="A9I8N9"/>
<sequence length="160" mass="15477">MEKIDIGVIPDNRVGPPRDGFSRYQEAYIMKKALLAVALAVSSVGMAHAAGFAIGVFGGTGAATSGTQGGSQATSSSGSIGFGSALQGTTATSTTSANSGVSLTPQGTQTYANGTSVNQSVGGGFTSGFAVGGTSGMAGGEYTSGATGNVGSIGFGGWTW</sequence>
<reference evidence="2 3" key="1">
    <citation type="journal article" date="2008" name="BMC Genomics">
        <title>The missing link: Bordetella petrii is endowed with both the metabolic versatility of environmental bacteria and virulence traits of pathogenic Bordetellae.</title>
        <authorList>
            <person name="Gross R."/>
            <person name="Guzman C.A."/>
            <person name="Sebaihia M."/>
            <person name="Martins Dos Santos V.A."/>
            <person name="Pieper D.H."/>
            <person name="Koebnik R."/>
            <person name="Lechner M."/>
            <person name="Bartels D."/>
            <person name="Buhrmester J."/>
            <person name="Choudhuri J.V."/>
            <person name="Ebensen T."/>
            <person name="Gaigalat L."/>
            <person name="Herrmann S."/>
            <person name="Khachane A.N."/>
            <person name="Larisch C."/>
            <person name="Link S."/>
            <person name="Linke B."/>
            <person name="Meyer F."/>
            <person name="Mormann S."/>
            <person name="Nakunst D."/>
            <person name="Rueckert C."/>
            <person name="Schneiker-Bekel S."/>
            <person name="Schulze K."/>
            <person name="Vorhoelter F.J."/>
            <person name="Yevsa T."/>
            <person name="Engle J.T."/>
            <person name="Goldman W.E."/>
            <person name="Puehler A."/>
            <person name="Goebel U.B."/>
            <person name="Goesmann A."/>
            <person name="Bloecker H."/>
            <person name="Kaiser O."/>
            <person name="Martinez-Arias R."/>
        </authorList>
    </citation>
    <scope>NUCLEOTIDE SEQUENCE [LARGE SCALE GENOMIC DNA]</scope>
    <source>
        <strain evidence="3">ATCC BAA-461 / DSM 12804 / CCUG 43448 / CIP 107267 / Se-1111R</strain>
    </source>
</reference>
<protein>
    <submittedName>
        <fullName evidence="2">Uncharacterized protein</fullName>
    </submittedName>
</protein>
<dbReference type="Proteomes" id="UP000001225">
    <property type="component" value="Chromosome"/>
</dbReference>
<evidence type="ECO:0000256" key="1">
    <source>
        <dbReference type="SAM" id="Phobius"/>
    </source>
</evidence>